<feature type="signal peptide" evidence="4">
    <location>
        <begin position="1"/>
        <end position="22"/>
    </location>
</feature>
<proteinExistence type="predicted"/>
<dbReference type="Proteomes" id="UP001168528">
    <property type="component" value="Unassembled WGS sequence"/>
</dbReference>
<evidence type="ECO:0000313" key="6">
    <source>
        <dbReference type="Proteomes" id="UP001168528"/>
    </source>
</evidence>
<name>A0ABT8R1U0_9BACT</name>
<dbReference type="Pfam" id="PF01401">
    <property type="entry name" value="Peptidase_M2"/>
    <property type="match status" value="1"/>
</dbReference>
<dbReference type="RefSeq" id="WP_302036864.1">
    <property type="nucleotide sequence ID" value="NZ_JAUKPO010000003.1"/>
</dbReference>
<keyword evidence="2" id="KW-1015">Disulfide bond</keyword>
<sequence>MKPYYLLFVFSLLMLSCSTTTTKTEDNTLALEVQQYLDTYTNQYVKLYYDLSLAQWETNTHIVEGDTTNAYRTQVASEAFANFTGSKENIEKTRKYLEQKEKLTPIQVKQLETILYQAANNPQTVAEVVSKRIKAETQQTEKLFGFNYTLDGKPITPNGIDEILREEKNITKRLAAWQASKEVGKNLKAGLVDLRGLRNQTVQALGYKDYFTYQVSEYNMTVPEMMEMNKKLISDIWPLYRELHTYARYELANKYGIKEVPEMLPAHWLPNRWGQDWSAMIDVEGINLDEALAKKEAEWLVKQAERFYISLGFDSLPASFYEKSSLYPAPVEANYKKNNHASAWHMDLQQDVRSLMSVIPNADWYETTHHELGHVYYYMSYTNSEVPPLLRGGANRAFHEAVGSMMGLAAMQKPFLANLGLIEPNTKTDETKELLKEALNYIVFIPFSAGVMTEFEHDLYVNNLPPDQFNKRWWELSQKYQGMVPPAERGEEYTDAASKTHINDDAAQYYDYALSFALLFQLHDHVATTILKQNPKATNYYGNKEVGNFLKKILTPGASRNWRELLKESTGKELNAEAMLNYFQPLMPYLKEANKGRKYTLPEKI</sequence>
<evidence type="ECO:0000256" key="3">
    <source>
        <dbReference type="ARBA" id="ARBA00023180"/>
    </source>
</evidence>
<keyword evidence="1 4" id="KW-0732">Signal</keyword>
<feature type="chain" id="PRO_5046194523" evidence="4">
    <location>
        <begin position="23"/>
        <end position="605"/>
    </location>
</feature>
<evidence type="ECO:0000256" key="2">
    <source>
        <dbReference type="ARBA" id="ARBA00023157"/>
    </source>
</evidence>
<dbReference type="PRINTS" id="PR00791">
    <property type="entry name" value="PEPDIPTASEA"/>
</dbReference>
<reference evidence="5" key="1">
    <citation type="submission" date="2023-07" db="EMBL/GenBank/DDBJ databases">
        <title>The genome sequence of Rhodocytophaga aerolata KACC 12507.</title>
        <authorList>
            <person name="Zhang X."/>
        </authorList>
    </citation>
    <scope>NUCLEOTIDE SEQUENCE</scope>
    <source>
        <strain evidence="5">KACC 12507</strain>
    </source>
</reference>
<dbReference type="InterPro" id="IPR001548">
    <property type="entry name" value="Peptidase_M2"/>
</dbReference>
<dbReference type="PANTHER" id="PTHR10514">
    <property type="entry name" value="ANGIOTENSIN-CONVERTING ENZYME"/>
    <property type="match status" value="1"/>
</dbReference>
<dbReference type="SUPFAM" id="SSF55486">
    <property type="entry name" value="Metalloproteases ('zincins'), catalytic domain"/>
    <property type="match status" value="1"/>
</dbReference>
<organism evidence="5 6">
    <name type="scientific">Rhodocytophaga aerolata</name>
    <dbReference type="NCBI Taxonomy" id="455078"/>
    <lineage>
        <taxon>Bacteria</taxon>
        <taxon>Pseudomonadati</taxon>
        <taxon>Bacteroidota</taxon>
        <taxon>Cytophagia</taxon>
        <taxon>Cytophagales</taxon>
        <taxon>Rhodocytophagaceae</taxon>
        <taxon>Rhodocytophaga</taxon>
    </lineage>
</organism>
<keyword evidence="6" id="KW-1185">Reference proteome</keyword>
<dbReference type="PROSITE" id="PS51257">
    <property type="entry name" value="PROKAR_LIPOPROTEIN"/>
    <property type="match status" value="1"/>
</dbReference>
<evidence type="ECO:0000256" key="4">
    <source>
        <dbReference type="SAM" id="SignalP"/>
    </source>
</evidence>
<dbReference type="CDD" id="cd06461">
    <property type="entry name" value="M2_ACE"/>
    <property type="match status" value="1"/>
</dbReference>
<dbReference type="PROSITE" id="PS52011">
    <property type="entry name" value="PEPTIDASE_M2"/>
    <property type="match status" value="1"/>
</dbReference>
<protein>
    <submittedName>
        <fullName evidence="5">M2 family metallopeptidase</fullName>
    </submittedName>
</protein>
<dbReference type="Gene3D" id="1.10.1370.30">
    <property type="match status" value="1"/>
</dbReference>
<keyword evidence="3" id="KW-0325">Glycoprotein</keyword>
<dbReference type="EMBL" id="JAUKPO010000003">
    <property type="protein sequence ID" value="MDO1446062.1"/>
    <property type="molecule type" value="Genomic_DNA"/>
</dbReference>
<accession>A0ABT8R1U0</accession>
<evidence type="ECO:0000313" key="5">
    <source>
        <dbReference type="EMBL" id="MDO1446062.1"/>
    </source>
</evidence>
<comment type="caution">
    <text evidence="5">The sequence shown here is derived from an EMBL/GenBank/DDBJ whole genome shotgun (WGS) entry which is preliminary data.</text>
</comment>
<evidence type="ECO:0000256" key="1">
    <source>
        <dbReference type="ARBA" id="ARBA00022729"/>
    </source>
</evidence>
<gene>
    <name evidence="5" type="ORF">Q0590_07360</name>
</gene>
<dbReference type="PANTHER" id="PTHR10514:SF45">
    <property type="entry name" value="ANGIOTENSIN-CONVERTING ENZYME"/>
    <property type="match status" value="1"/>
</dbReference>